<keyword evidence="1" id="KW-0175">Coiled coil</keyword>
<feature type="compositionally biased region" description="Gly residues" evidence="2">
    <location>
        <begin position="491"/>
        <end position="502"/>
    </location>
</feature>
<dbReference type="RefSeq" id="WP_072342119.1">
    <property type="nucleotide sequence ID" value="NZ_FPKU01000002.1"/>
</dbReference>
<organism evidence="3 4">
    <name type="scientific">Devosia enhydra</name>
    <dbReference type="NCBI Taxonomy" id="665118"/>
    <lineage>
        <taxon>Bacteria</taxon>
        <taxon>Pseudomonadati</taxon>
        <taxon>Pseudomonadota</taxon>
        <taxon>Alphaproteobacteria</taxon>
        <taxon>Hyphomicrobiales</taxon>
        <taxon>Devosiaceae</taxon>
        <taxon>Devosia</taxon>
    </lineage>
</organism>
<feature type="compositionally biased region" description="Gly residues" evidence="2">
    <location>
        <begin position="458"/>
        <end position="484"/>
    </location>
</feature>
<reference evidence="3 4" key="1">
    <citation type="submission" date="2016-11" db="EMBL/GenBank/DDBJ databases">
        <authorList>
            <person name="Jaros S."/>
            <person name="Januszkiewicz K."/>
            <person name="Wedrychowicz H."/>
        </authorList>
    </citation>
    <scope>NUCLEOTIDE SEQUENCE [LARGE SCALE GENOMIC DNA]</scope>
    <source>
        <strain evidence="3 4">ATCC 23634</strain>
    </source>
</reference>
<feature type="region of interest" description="Disordered" evidence="2">
    <location>
        <begin position="428"/>
        <end position="524"/>
    </location>
</feature>
<dbReference type="STRING" id="665118.SAMN02983003_1960"/>
<protein>
    <submittedName>
        <fullName evidence="3">Uncharacterized membrane protein YgcG, contains a TPM-fold domain</fullName>
    </submittedName>
</protein>
<keyword evidence="4" id="KW-1185">Reference proteome</keyword>
<evidence type="ECO:0000313" key="3">
    <source>
        <dbReference type="EMBL" id="SFZ84351.1"/>
    </source>
</evidence>
<proteinExistence type="predicted"/>
<feature type="coiled-coil region" evidence="1">
    <location>
        <begin position="229"/>
        <end position="286"/>
    </location>
</feature>
<accession>A0A1K2HXF8</accession>
<name>A0A1K2HXF8_9HYPH</name>
<evidence type="ECO:0000256" key="1">
    <source>
        <dbReference type="SAM" id="Coils"/>
    </source>
</evidence>
<sequence length="524" mass="56434">MTLSGPEAMRSLDDALRDIRREEDDIAKRLARSADILARIRQTEADFLRQLATIRLDPATQGEIAGDISRAEARARDMLKAHADTLGKAEADLRAADAAVAALAGERRKRLAEMEQLQGQLETLSRKAQADLAGNAAYAAARADAEDKADVAAEALRKTEQAETDRAEKGQPYLEDPLFAYLWARGYGTSAYKAGNLTRLLDDWVARLCDFHRMRPNFVMLNEIPLRLREHAERQASAAEGARKALEALEDAAVDAAGGGPARAALAAAESRIAAIDIEMVTLEDRRDEAANGQRELAQGADPAYAQAVAALAESLGREEVRTLLAQARLTRTTEDDTIVKQIDDARARAAEEEAESRDDRERLRVLAARRRELEDIQYEFKKARFDDPRSRFGEDRLVGDLLTDFLRGGITAASYWEQWRKSQNWQGGLDNFRDAPPASLPPRQGTGGGFAWPDSSFGGGAAGRSSGGGLRSGGTTGGFGSGWGRLPRAGGSGGSSSGGGFSRPRTGSSGSRKSGGFKTGGGF</sequence>
<feature type="coiled-coil region" evidence="1">
    <location>
        <begin position="107"/>
        <end position="162"/>
    </location>
</feature>
<dbReference type="AlphaFoldDB" id="A0A1K2HXF8"/>
<feature type="compositionally biased region" description="Low complexity" evidence="2">
    <location>
        <begin position="503"/>
        <end position="517"/>
    </location>
</feature>
<dbReference type="OrthoDB" id="274366at2"/>
<evidence type="ECO:0000256" key="2">
    <source>
        <dbReference type="SAM" id="MobiDB-lite"/>
    </source>
</evidence>
<dbReference type="Proteomes" id="UP000183447">
    <property type="component" value="Unassembled WGS sequence"/>
</dbReference>
<dbReference type="EMBL" id="FPKU01000002">
    <property type="protein sequence ID" value="SFZ84351.1"/>
    <property type="molecule type" value="Genomic_DNA"/>
</dbReference>
<gene>
    <name evidence="3" type="ORF">SAMN02983003_1960</name>
</gene>
<evidence type="ECO:0000313" key="4">
    <source>
        <dbReference type="Proteomes" id="UP000183447"/>
    </source>
</evidence>